<evidence type="ECO:0000256" key="1">
    <source>
        <dbReference type="SAM" id="Phobius"/>
    </source>
</evidence>
<protein>
    <submittedName>
        <fullName evidence="2">Uncharacterized protein</fullName>
    </submittedName>
</protein>
<dbReference type="Pfam" id="PF05631">
    <property type="entry name" value="MFS_5"/>
    <property type="match status" value="1"/>
</dbReference>
<dbReference type="InterPro" id="IPR008509">
    <property type="entry name" value="MOT2/MFSD5"/>
</dbReference>
<dbReference type="Proteomes" id="UP000574390">
    <property type="component" value="Unassembled WGS sequence"/>
</dbReference>
<proteinExistence type="predicted"/>
<keyword evidence="1" id="KW-0812">Transmembrane</keyword>
<keyword evidence="1" id="KW-0472">Membrane</keyword>
<reference evidence="2 3" key="1">
    <citation type="submission" date="2020-04" db="EMBL/GenBank/DDBJ databases">
        <title>Perkinsus olseni comparative genomics.</title>
        <authorList>
            <person name="Bogema D.R."/>
        </authorList>
    </citation>
    <scope>NUCLEOTIDE SEQUENCE [LARGE SCALE GENOMIC DNA]</scope>
    <source>
        <strain evidence="2">ATCC PRA-205</strain>
    </source>
</reference>
<name>A0A7J6QET5_PEROL</name>
<dbReference type="GO" id="GO:0016020">
    <property type="term" value="C:membrane"/>
    <property type="evidence" value="ECO:0007669"/>
    <property type="project" value="InterPro"/>
</dbReference>
<dbReference type="EMBL" id="JABANM010030523">
    <property type="protein sequence ID" value="KAF4706110.1"/>
    <property type="molecule type" value="Genomic_DNA"/>
</dbReference>
<comment type="caution">
    <text evidence="2">The sequence shown here is derived from an EMBL/GenBank/DDBJ whole genome shotgun (WGS) entry which is preliminary data.</text>
</comment>
<dbReference type="GO" id="GO:0015098">
    <property type="term" value="F:molybdate ion transmembrane transporter activity"/>
    <property type="evidence" value="ECO:0007669"/>
    <property type="project" value="InterPro"/>
</dbReference>
<organism evidence="2 3">
    <name type="scientific">Perkinsus olseni</name>
    <name type="common">Perkinsus atlanticus</name>
    <dbReference type="NCBI Taxonomy" id="32597"/>
    <lineage>
        <taxon>Eukaryota</taxon>
        <taxon>Sar</taxon>
        <taxon>Alveolata</taxon>
        <taxon>Perkinsozoa</taxon>
        <taxon>Perkinsea</taxon>
        <taxon>Perkinsida</taxon>
        <taxon>Perkinsidae</taxon>
        <taxon>Perkinsus</taxon>
    </lineage>
</organism>
<evidence type="ECO:0000313" key="3">
    <source>
        <dbReference type="Proteomes" id="UP000574390"/>
    </source>
</evidence>
<gene>
    <name evidence="2" type="ORF">FOZ62_002461</name>
</gene>
<keyword evidence="1" id="KW-1133">Transmembrane helix</keyword>
<dbReference type="AlphaFoldDB" id="A0A7J6QET5"/>
<evidence type="ECO:0000313" key="2">
    <source>
        <dbReference type="EMBL" id="KAF4706110.1"/>
    </source>
</evidence>
<sequence>MPIPTQATSDEQPTSLTSAGLRLVFIALLASTGLLYWLARRRALRPGGDDNSERKSGRSWCSLHPLQRRYLIVYVLAMLSDWLQGPYALACHLRVATSIRYVYAL</sequence>
<accession>A0A7J6QET5</accession>
<feature type="transmembrane region" description="Helical" evidence="1">
    <location>
        <begin position="20"/>
        <end position="39"/>
    </location>
</feature>
<feature type="non-terminal residue" evidence="2">
    <location>
        <position position="105"/>
    </location>
</feature>